<proteinExistence type="inferred from homology"/>
<keyword evidence="9 15" id="KW-1133">Transmembrane helix</keyword>
<evidence type="ECO:0000256" key="15">
    <source>
        <dbReference type="SAM" id="Phobius"/>
    </source>
</evidence>
<evidence type="ECO:0000256" key="14">
    <source>
        <dbReference type="PROSITE-ProRule" id="PRU01356"/>
    </source>
</evidence>
<dbReference type="Proteomes" id="UP000070700">
    <property type="component" value="Unassembled WGS sequence"/>
</dbReference>
<keyword evidence="12" id="KW-0449">Lipoprotein</keyword>
<dbReference type="AlphaFoldDB" id="A0A194XE91"/>
<evidence type="ECO:0000256" key="11">
    <source>
        <dbReference type="ARBA" id="ARBA00023157"/>
    </source>
</evidence>
<dbReference type="InParanoid" id="A0A194XE91"/>
<keyword evidence="10 15" id="KW-0472">Membrane</keyword>
<gene>
    <name evidence="17" type="ORF">LY89DRAFT_569212</name>
</gene>
<dbReference type="GO" id="GO:0098552">
    <property type="term" value="C:side of membrane"/>
    <property type="evidence" value="ECO:0007669"/>
    <property type="project" value="UniProtKB-KW"/>
</dbReference>
<dbReference type="GO" id="GO:0046872">
    <property type="term" value="F:metal ion binding"/>
    <property type="evidence" value="ECO:0007669"/>
    <property type="project" value="UniProtKB-UniRule"/>
</dbReference>
<feature type="transmembrane region" description="Helical" evidence="15">
    <location>
        <begin position="66"/>
        <end position="85"/>
    </location>
</feature>
<feature type="transmembrane region" description="Helical" evidence="15">
    <location>
        <begin position="138"/>
        <end position="164"/>
    </location>
</feature>
<accession>A0A194XE91</accession>
<evidence type="ECO:0000256" key="8">
    <source>
        <dbReference type="ARBA" id="ARBA00022729"/>
    </source>
</evidence>
<feature type="transmembrane region" description="Helical" evidence="15">
    <location>
        <begin position="259"/>
        <end position="278"/>
    </location>
</feature>
<feature type="disulfide bond" evidence="14">
    <location>
        <begin position="1"/>
        <end position="32"/>
    </location>
</feature>
<feature type="binding site" description="axial binding residue" evidence="14">
    <location>
        <position position="15"/>
    </location>
    <ligand>
        <name>heme</name>
        <dbReference type="ChEBI" id="CHEBI:30413"/>
    </ligand>
    <ligandPart>
        <name>Fe</name>
        <dbReference type="ChEBI" id="CHEBI:18248"/>
    </ligandPart>
</feature>
<feature type="transmembrane region" description="Helical" evidence="15">
    <location>
        <begin position="176"/>
        <end position="197"/>
    </location>
</feature>
<dbReference type="PANTHER" id="PTHR33048">
    <property type="entry name" value="PTH11-LIKE INTEGRAL MEMBRANE PROTEIN (AFU_ORTHOLOGUE AFUA_5G11245)"/>
    <property type="match status" value="1"/>
</dbReference>
<dbReference type="PROSITE" id="PS52012">
    <property type="entry name" value="CFEM"/>
    <property type="match status" value="1"/>
</dbReference>
<keyword evidence="7 15" id="KW-0812">Transmembrane</keyword>
<keyword evidence="18" id="KW-1185">Reference proteome</keyword>
<dbReference type="Pfam" id="PF20684">
    <property type="entry name" value="Fung_rhodopsin"/>
    <property type="match status" value="1"/>
</dbReference>
<keyword evidence="14" id="KW-0349">Heme</keyword>
<keyword evidence="11 14" id="KW-1015">Disulfide bond</keyword>
<feature type="non-terminal residue" evidence="17">
    <location>
        <position position="342"/>
    </location>
</feature>
<dbReference type="KEGG" id="psco:LY89DRAFT_569212"/>
<evidence type="ECO:0000256" key="2">
    <source>
        <dbReference type="ARBA" id="ARBA00004589"/>
    </source>
</evidence>
<dbReference type="GeneID" id="28818298"/>
<dbReference type="RefSeq" id="XP_018072816.1">
    <property type="nucleotide sequence ID" value="XM_018208572.1"/>
</dbReference>
<dbReference type="GO" id="GO:0005576">
    <property type="term" value="C:extracellular region"/>
    <property type="evidence" value="ECO:0007669"/>
    <property type="project" value="UniProtKB-SubCell"/>
</dbReference>
<keyword evidence="5" id="KW-0964">Secreted</keyword>
<evidence type="ECO:0000256" key="7">
    <source>
        <dbReference type="ARBA" id="ARBA00022692"/>
    </source>
</evidence>
<keyword evidence="14" id="KW-0479">Metal-binding</keyword>
<comment type="similarity">
    <text evidence="13">Belongs to the SAT4 family.</text>
</comment>
<dbReference type="Pfam" id="PF05730">
    <property type="entry name" value="CFEM"/>
    <property type="match status" value="1"/>
</dbReference>
<dbReference type="EMBL" id="KQ947412">
    <property type="protein sequence ID" value="KUJ18461.1"/>
    <property type="molecule type" value="Genomic_DNA"/>
</dbReference>
<evidence type="ECO:0000313" key="18">
    <source>
        <dbReference type="Proteomes" id="UP000070700"/>
    </source>
</evidence>
<dbReference type="OrthoDB" id="2496787at2759"/>
<feature type="non-terminal residue" evidence="17">
    <location>
        <position position="1"/>
    </location>
</feature>
<evidence type="ECO:0000256" key="4">
    <source>
        <dbReference type="ARBA" id="ARBA00010031"/>
    </source>
</evidence>
<keyword evidence="6" id="KW-0325">Glycoprotein</keyword>
<dbReference type="PANTHER" id="PTHR33048:SF143">
    <property type="entry name" value="EXTRACELLULAR MEMBRANE PROTEIN CFEM DOMAIN-CONTAINING PROTEIN-RELATED"/>
    <property type="match status" value="1"/>
</dbReference>
<organism evidence="17 18">
    <name type="scientific">Mollisia scopiformis</name>
    <name type="common">Conifer needle endophyte fungus</name>
    <name type="synonym">Phialocephala scopiformis</name>
    <dbReference type="NCBI Taxonomy" id="149040"/>
    <lineage>
        <taxon>Eukaryota</taxon>
        <taxon>Fungi</taxon>
        <taxon>Dikarya</taxon>
        <taxon>Ascomycota</taxon>
        <taxon>Pezizomycotina</taxon>
        <taxon>Leotiomycetes</taxon>
        <taxon>Helotiales</taxon>
        <taxon>Mollisiaceae</taxon>
        <taxon>Mollisia</taxon>
    </lineage>
</organism>
<keyword evidence="6" id="KW-0336">GPI-anchor</keyword>
<feature type="disulfide bond" evidence="14">
    <location>
        <begin position="20"/>
        <end position="53"/>
    </location>
</feature>
<name>A0A194XE91_MOLSC</name>
<evidence type="ECO:0000256" key="12">
    <source>
        <dbReference type="ARBA" id="ARBA00023288"/>
    </source>
</evidence>
<comment type="caution">
    <text evidence="14">Lacks conserved residue(s) required for the propagation of feature annotation.</text>
</comment>
<feature type="disulfide bond" evidence="14">
    <location>
        <begin position="11"/>
        <end position="18"/>
    </location>
</feature>
<evidence type="ECO:0000256" key="6">
    <source>
        <dbReference type="ARBA" id="ARBA00022622"/>
    </source>
</evidence>
<evidence type="ECO:0000256" key="13">
    <source>
        <dbReference type="ARBA" id="ARBA00038359"/>
    </source>
</evidence>
<protein>
    <recommendedName>
        <fullName evidence="16">CFEM domain-containing protein</fullName>
    </recommendedName>
</protein>
<keyword evidence="8" id="KW-0732">Signal</keyword>
<evidence type="ECO:0000256" key="9">
    <source>
        <dbReference type="ARBA" id="ARBA00022989"/>
    </source>
</evidence>
<evidence type="ECO:0000256" key="5">
    <source>
        <dbReference type="ARBA" id="ARBA00022525"/>
    </source>
</evidence>
<feature type="transmembrane region" description="Helical" evidence="15">
    <location>
        <begin position="97"/>
        <end position="118"/>
    </location>
</feature>
<evidence type="ECO:0000256" key="10">
    <source>
        <dbReference type="ARBA" id="ARBA00023136"/>
    </source>
</evidence>
<dbReference type="InterPro" id="IPR049326">
    <property type="entry name" value="Rhodopsin_dom_fungi"/>
</dbReference>
<evidence type="ECO:0000259" key="16">
    <source>
        <dbReference type="PROSITE" id="PS52012"/>
    </source>
</evidence>
<reference evidence="17 18" key="1">
    <citation type="submission" date="2015-10" db="EMBL/GenBank/DDBJ databases">
        <title>Full genome of DAOMC 229536 Phialocephala scopiformis, a fungal endophyte of spruce producing the potent anti-insectan compound rugulosin.</title>
        <authorList>
            <consortium name="DOE Joint Genome Institute"/>
            <person name="Walker A.K."/>
            <person name="Frasz S.L."/>
            <person name="Seifert K.A."/>
            <person name="Miller J.D."/>
            <person name="Mondo S.J."/>
            <person name="Labutti K."/>
            <person name="Lipzen A."/>
            <person name="Dockter R."/>
            <person name="Kennedy M."/>
            <person name="Grigoriev I.V."/>
            <person name="Spatafora J.W."/>
        </authorList>
    </citation>
    <scope>NUCLEOTIDE SEQUENCE [LARGE SCALE GENOMIC DNA]</scope>
    <source>
        <strain evidence="17 18">CBS 120377</strain>
    </source>
</reference>
<feature type="transmembrane region" description="Helical" evidence="15">
    <location>
        <begin position="228"/>
        <end position="247"/>
    </location>
</feature>
<dbReference type="InterPro" id="IPR008427">
    <property type="entry name" value="Extracellular_membr_CFEM_dom"/>
</dbReference>
<evidence type="ECO:0000256" key="1">
    <source>
        <dbReference type="ARBA" id="ARBA00004141"/>
    </source>
</evidence>
<sequence length="342" mass="38316">CLVQSLSNSTCLPTDEECICTNAPLNAEIRSCVESTCTVKESLVTLNVTSVACNAPIRDRRTLYDVISNVFGVISGVAVVLRLLSRYLSDCNFWFDDYAILLTMAIGIPSSVISVHGLTSNGLGKDIWTLSFKNISDMIHVFFAAELLYFAELALVKISILFFYLRLFPGTKIRRVIYATVIFNIFFAIAFIMTALLQCEPISYYWKKWDGEHQGICLDNNALAWSNAAINIAADIWLLGLPMTQLVTLKLHWKKKISVGMMFGVGAFVTVVSILRLHSLVLFSNSQNPTWDYVAVGYWSTIEINVSIICSCMPSIRLLLVRSFPKMMSTTSDKSKYINDRD</sequence>
<keyword evidence="14" id="KW-0408">Iron</keyword>
<comment type="subcellular location">
    <subcellularLocation>
        <location evidence="2">Membrane</location>
        <topology evidence="2">Lipid-anchor</topology>
        <topology evidence="2">GPI-anchor</topology>
    </subcellularLocation>
    <subcellularLocation>
        <location evidence="1">Membrane</location>
        <topology evidence="1">Multi-pass membrane protein</topology>
    </subcellularLocation>
    <subcellularLocation>
        <location evidence="3">Secreted</location>
    </subcellularLocation>
</comment>
<comment type="similarity">
    <text evidence="4">Belongs to the RBT5 family.</text>
</comment>
<dbReference type="InterPro" id="IPR052337">
    <property type="entry name" value="SAT4-like"/>
</dbReference>
<evidence type="ECO:0000313" key="17">
    <source>
        <dbReference type="EMBL" id="KUJ18461.1"/>
    </source>
</evidence>
<feature type="domain" description="CFEM" evidence="16">
    <location>
        <begin position="1"/>
        <end position="81"/>
    </location>
</feature>
<evidence type="ECO:0000256" key="3">
    <source>
        <dbReference type="ARBA" id="ARBA00004613"/>
    </source>
</evidence>
<feature type="transmembrane region" description="Helical" evidence="15">
    <location>
        <begin position="298"/>
        <end position="320"/>
    </location>
</feature>